<dbReference type="Pfam" id="PF01728">
    <property type="entry name" value="FtsJ"/>
    <property type="match status" value="1"/>
</dbReference>
<dbReference type="GO" id="GO:0008168">
    <property type="term" value="F:methyltransferase activity"/>
    <property type="evidence" value="ECO:0007669"/>
    <property type="project" value="InterPro"/>
</dbReference>
<feature type="compositionally biased region" description="Acidic residues" evidence="1">
    <location>
        <begin position="362"/>
        <end position="371"/>
    </location>
</feature>
<dbReference type="InterPro" id="IPR029063">
    <property type="entry name" value="SAM-dependent_MTases_sf"/>
</dbReference>
<evidence type="ECO:0000313" key="4">
    <source>
        <dbReference type="Proteomes" id="UP000664203"/>
    </source>
</evidence>
<name>A0A8H3IJE9_9LECA</name>
<proteinExistence type="predicted"/>
<organism evidence="3 4">
    <name type="scientific">Alectoria fallacina</name>
    <dbReference type="NCBI Taxonomy" id="1903189"/>
    <lineage>
        <taxon>Eukaryota</taxon>
        <taxon>Fungi</taxon>
        <taxon>Dikarya</taxon>
        <taxon>Ascomycota</taxon>
        <taxon>Pezizomycotina</taxon>
        <taxon>Lecanoromycetes</taxon>
        <taxon>OSLEUM clade</taxon>
        <taxon>Lecanoromycetidae</taxon>
        <taxon>Lecanorales</taxon>
        <taxon>Lecanorineae</taxon>
        <taxon>Parmeliaceae</taxon>
        <taxon>Alectoria</taxon>
    </lineage>
</organism>
<sequence>MDEISREPERSPEDQIISSFLEERSPTYRDLREISTIVWNDLRASEHFARERASADEANDEDRGGHYNLMRHIGDEMQRETRALELQRSKNKVLDLCMAPGGYTASICKYSPQANVSAITLPEDQGGLRIFVRHGNGTRVEVLEADITMFAAEFGVTDIPATHPEASKFSNECPFQEQFDLVFCDGHVARTQNVPSYREPTESFRLTCSQLILAMLRIGQGGTLIMLLHGADVYHNLKLLSLFDTISRMHFFKPAKAHARKDSFYLVAKDMQPGRRVARAAVAEWKQTWKDATFPAPTDDGTIVHDEAESLPKQVEREKDSSELIEKFGARLIELGEPIWEIQRGALKALMEKLERESAESGLEESVETSEEGANPEPTTLNGLTRAPNDSSQLEASVADTLEESANFEAGATGGQE</sequence>
<feature type="compositionally biased region" description="Polar residues" evidence="1">
    <location>
        <begin position="377"/>
        <end position="395"/>
    </location>
</feature>
<dbReference type="SUPFAM" id="SSF53335">
    <property type="entry name" value="S-adenosyl-L-methionine-dependent methyltransferases"/>
    <property type="match status" value="1"/>
</dbReference>
<dbReference type="InterPro" id="IPR002877">
    <property type="entry name" value="RNA_MeTrfase_FtsJ_dom"/>
</dbReference>
<feature type="compositionally biased region" description="Basic and acidic residues" evidence="1">
    <location>
        <begin position="1"/>
        <end position="13"/>
    </location>
</feature>
<feature type="region of interest" description="Disordered" evidence="1">
    <location>
        <begin position="358"/>
        <end position="417"/>
    </location>
</feature>
<feature type="domain" description="Ribosomal RNA methyltransferase FtsJ" evidence="2">
    <location>
        <begin position="87"/>
        <end position="270"/>
    </location>
</feature>
<accession>A0A8H3IJE9</accession>
<comment type="caution">
    <text evidence="3">The sequence shown here is derived from an EMBL/GenBank/DDBJ whole genome shotgun (WGS) entry which is preliminary data.</text>
</comment>
<gene>
    <name evidence="3" type="ORF">ALECFALPRED_001682</name>
</gene>
<dbReference type="EMBL" id="CAJPDR010000141">
    <property type="protein sequence ID" value="CAF9920978.1"/>
    <property type="molecule type" value="Genomic_DNA"/>
</dbReference>
<dbReference type="AlphaFoldDB" id="A0A8H3IJE9"/>
<evidence type="ECO:0000313" key="3">
    <source>
        <dbReference type="EMBL" id="CAF9920978.1"/>
    </source>
</evidence>
<evidence type="ECO:0000259" key="2">
    <source>
        <dbReference type="Pfam" id="PF01728"/>
    </source>
</evidence>
<dbReference type="OrthoDB" id="417125at2759"/>
<protein>
    <recommendedName>
        <fullName evidence="2">Ribosomal RNA methyltransferase FtsJ domain-containing protein</fullName>
    </recommendedName>
</protein>
<dbReference type="Proteomes" id="UP000664203">
    <property type="component" value="Unassembled WGS sequence"/>
</dbReference>
<reference evidence="3" key="1">
    <citation type="submission" date="2021-03" db="EMBL/GenBank/DDBJ databases">
        <authorList>
            <person name="Tagirdzhanova G."/>
        </authorList>
    </citation>
    <scope>NUCLEOTIDE SEQUENCE</scope>
</reference>
<keyword evidence="4" id="KW-1185">Reference proteome</keyword>
<evidence type="ECO:0000256" key="1">
    <source>
        <dbReference type="SAM" id="MobiDB-lite"/>
    </source>
</evidence>
<dbReference type="GO" id="GO:0032259">
    <property type="term" value="P:methylation"/>
    <property type="evidence" value="ECO:0007669"/>
    <property type="project" value="InterPro"/>
</dbReference>
<feature type="region of interest" description="Disordered" evidence="1">
    <location>
        <begin position="1"/>
        <end position="22"/>
    </location>
</feature>
<dbReference type="Gene3D" id="3.40.50.150">
    <property type="entry name" value="Vaccinia Virus protein VP39"/>
    <property type="match status" value="1"/>
</dbReference>